<evidence type="ECO:0000313" key="1">
    <source>
        <dbReference type="EMBL" id="KAI9509557.1"/>
    </source>
</evidence>
<organism evidence="1 2">
    <name type="scientific">Russula earlei</name>
    <dbReference type="NCBI Taxonomy" id="71964"/>
    <lineage>
        <taxon>Eukaryota</taxon>
        <taxon>Fungi</taxon>
        <taxon>Dikarya</taxon>
        <taxon>Basidiomycota</taxon>
        <taxon>Agaricomycotina</taxon>
        <taxon>Agaricomycetes</taxon>
        <taxon>Russulales</taxon>
        <taxon>Russulaceae</taxon>
        <taxon>Russula</taxon>
    </lineage>
</organism>
<gene>
    <name evidence="1" type="ORF">F5148DRAFT_1186713</name>
</gene>
<comment type="caution">
    <text evidence="1">The sequence shown here is derived from an EMBL/GenBank/DDBJ whole genome shotgun (WGS) entry which is preliminary data.</text>
</comment>
<accession>A0ACC0UDG9</accession>
<reference evidence="1" key="1">
    <citation type="submission" date="2021-03" db="EMBL/GenBank/DDBJ databases">
        <title>Evolutionary priming and transition to the ectomycorrhizal habit in an iconic lineage of mushroom-forming fungi: is preadaptation a requirement?</title>
        <authorList>
            <consortium name="DOE Joint Genome Institute"/>
            <person name="Looney B.P."/>
            <person name="Miyauchi S."/>
            <person name="Morin E."/>
            <person name="Drula E."/>
            <person name="Courty P.E."/>
            <person name="Chicoki N."/>
            <person name="Fauchery L."/>
            <person name="Kohler A."/>
            <person name="Kuo A."/>
            <person name="LaButti K."/>
            <person name="Pangilinan J."/>
            <person name="Lipzen A."/>
            <person name="Riley R."/>
            <person name="Andreopoulos W."/>
            <person name="He G."/>
            <person name="Johnson J."/>
            <person name="Barry K.W."/>
            <person name="Grigoriev I.V."/>
            <person name="Nagy L."/>
            <person name="Hibbett D."/>
            <person name="Henrissat B."/>
            <person name="Matheny P.B."/>
            <person name="Labbe J."/>
            <person name="Martin A.F."/>
        </authorList>
    </citation>
    <scope>NUCLEOTIDE SEQUENCE</scope>
    <source>
        <strain evidence="1">BPL698</strain>
    </source>
</reference>
<sequence>MAPLLEGSVTTASWRGSVVLFWGILVSALLALSTNTSTGEAFTAVWDDMAWSFNTGLGQADFGFFVRLVQYLRGGNIIGAKNASSGWDDILVDSCGSSRPCCSMLSDC</sequence>
<name>A0ACC0UDG9_9AGAM</name>
<evidence type="ECO:0000313" key="2">
    <source>
        <dbReference type="Proteomes" id="UP001207468"/>
    </source>
</evidence>
<dbReference type="Proteomes" id="UP001207468">
    <property type="component" value="Unassembled WGS sequence"/>
</dbReference>
<protein>
    <submittedName>
        <fullName evidence="1">Uncharacterized protein</fullName>
    </submittedName>
</protein>
<dbReference type="EMBL" id="JAGFNK010000061">
    <property type="protein sequence ID" value="KAI9509557.1"/>
    <property type="molecule type" value="Genomic_DNA"/>
</dbReference>
<keyword evidence="2" id="KW-1185">Reference proteome</keyword>
<proteinExistence type="predicted"/>